<evidence type="ECO:0000256" key="5">
    <source>
        <dbReference type="ARBA" id="ARBA00023136"/>
    </source>
</evidence>
<dbReference type="Proteomes" id="UP001171916">
    <property type="component" value="Unassembled WGS sequence"/>
</dbReference>
<dbReference type="Pfam" id="PF13181">
    <property type="entry name" value="TPR_8"/>
    <property type="match status" value="1"/>
</dbReference>
<evidence type="ECO:0000256" key="9">
    <source>
        <dbReference type="SAM" id="Phobius"/>
    </source>
</evidence>
<dbReference type="Pfam" id="PF00211">
    <property type="entry name" value="Guanylate_cyc"/>
    <property type="match status" value="1"/>
</dbReference>
<dbReference type="CDD" id="cd07302">
    <property type="entry name" value="CHD"/>
    <property type="match status" value="1"/>
</dbReference>
<comment type="similarity">
    <text evidence="8">Belongs to the adenylyl cyclase class-4/guanylyl cyclase family.</text>
</comment>
<evidence type="ECO:0000259" key="10">
    <source>
        <dbReference type="PROSITE" id="PS50125"/>
    </source>
</evidence>
<dbReference type="EMBL" id="JAUEPH010000004">
    <property type="protein sequence ID" value="MDN3204448.1"/>
    <property type="molecule type" value="Genomic_DNA"/>
</dbReference>
<dbReference type="Gene3D" id="3.30.70.1230">
    <property type="entry name" value="Nucleotide cyclase"/>
    <property type="match status" value="1"/>
</dbReference>
<evidence type="ECO:0000256" key="8">
    <source>
        <dbReference type="RuleBase" id="RU000405"/>
    </source>
</evidence>
<dbReference type="Gene3D" id="1.25.40.10">
    <property type="entry name" value="Tetratricopeptide repeat domain"/>
    <property type="match status" value="2"/>
</dbReference>
<comment type="subcellular location">
    <subcellularLocation>
        <location evidence="1">Membrane</location>
    </subcellularLocation>
</comment>
<dbReference type="Gene3D" id="6.10.250.780">
    <property type="match status" value="1"/>
</dbReference>
<dbReference type="InterPro" id="IPR029787">
    <property type="entry name" value="Nucleotide_cyclase"/>
</dbReference>
<proteinExistence type="inferred from homology"/>
<dbReference type="PROSITE" id="PS50125">
    <property type="entry name" value="GUANYLATE_CYCLASE_2"/>
    <property type="match status" value="1"/>
</dbReference>
<dbReference type="InterPro" id="IPR019734">
    <property type="entry name" value="TPR_rpt"/>
</dbReference>
<dbReference type="PANTHER" id="PTHR11920:SF335">
    <property type="entry name" value="GUANYLATE CYCLASE"/>
    <property type="match status" value="1"/>
</dbReference>
<evidence type="ECO:0000256" key="3">
    <source>
        <dbReference type="ARBA" id="ARBA00022741"/>
    </source>
</evidence>
<organism evidence="11 12">
    <name type="scientific">Algoriphagus sediminis</name>
    <dbReference type="NCBI Taxonomy" id="3057113"/>
    <lineage>
        <taxon>Bacteria</taxon>
        <taxon>Pseudomonadati</taxon>
        <taxon>Bacteroidota</taxon>
        <taxon>Cytophagia</taxon>
        <taxon>Cytophagales</taxon>
        <taxon>Cyclobacteriaceae</taxon>
        <taxon>Algoriphagus</taxon>
    </lineage>
</organism>
<protein>
    <submittedName>
        <fullName evidence="11">Adenylate/guanylate cyclase domain-containing protein</fullName>
    </submittedName>
</protein>
<feature type="repeat" description="TPR" evidence="7">
    <location>
        <begin position="84"/>
        <end position="117"/>
    </location>
</feature>
<dbReference type="Pfam" id="PF13424">
    <property type="entry name" value="TPR_12"/>
    <property type="match status" value="1"/>
</dbReference>
<dbReference type="InterPro" id="IPR018297">
    <property type="entry name" value="A/G_cyclase_CS"/>
</dbReference>
<keyword evidence="7" id="KW-0802">TPR repeat</keyword>
<evidence type="ECO:0000313" key="11">
    <source>
        <dbReference type="EMBL" id="MDN3204448.1"/>
    </source>
</evidence>
<accession>A0ABT7YD97</accession>
<evidence type="ECO:0000256" key="4">
    <source>
        <dbReference type="ARBA" id="ARBA00022989"/>
    </source>
</evidence>
<gene>
    <name evidence="11" type="ORF">QVH07_09820</name>
</gene>
<dbReference type="SMART" id="SM00028">
    <property type="entry name" value="TPR"/>
    <property type="match status" value="6"/>
</dbReference>
<keyword evidence="6 8" id="KW-0456">Lyase</keyword>
<sequence>MRIHYSFLIIFVVVCSKTFARQYTSEDYRDLDSLKGIVMELPESEQPDVLSLISGMEEAPDSILKYSQLLLEIAAKDSLHPFLYDGYLQRGNAYYYIGDYSKALEMYLVSVKMAERMNSDMLVGNSFIAIAGNFADSKNEESAISYYKRGIEIFENNLYSRDDSTRYATGIYNLGDLYLKMGKVDSAEFLIKKAKGIFEVTGLEGYKPYWLGSFGIIEANRGNDELAEEYLDESIEIFEDYYDYSNISEILRSIVLVYLDQNELEKSLAYAKKSLELAREYDLPKAKEESNLLLSNIYERLGSSKEAFDYFRTYIAYRDSLNNLETIRDMADQRTEFEVAQKQAELAIVEIRSKRQQLLLYGAILLLLLAGLLVWVIFRRFKFEKETKEIIQKEKKRSDDLLLNILPVEIADELMAEGKVKAQKIDDVTVLFSDFAFFTSMAESIPPEQLVQSIDFYFKEFDRISEKYGLEKIKTIGDSYMTAGGIPDRKEGNALDVAKAALEMMDFIKRDKPDGIVDFEMRIGIHTGPVVAGIVGLKKWQYDIWGDTVNVASRMETNSENGKINISETTYEILKDHYSCEFRGVVEVKNRGVWKMYFLNNPIDSQQS</sequence>
<evidence type="ECO:0000256" key="1">
    <source>
        <dbReference type="ARBA" id="ARBA00004370"/>
    </source>
</evidence>
<evidence type="ECO:0000256" key="6">
    <source>
        <dbReference type="ARBA" id="ARBA00023239"/>
    </source>
</evidence>
<evidence type="ECO:0000256" key="2">
    <source>
        <dbReference type="ARBA" id="ARBA00022692"/>
    </source>
</evidence>
<keyword evidence="4 9" id="KW-1133">Transmembrane helix</keyword>
<dbReference type="PROSITE" id="PS00452">
    <property type="entry name" value="GUANYLATE_CYCLASE_1"/>
    <property type="match status" value="1"/>
</dbReference>
<keyword evidence="5 9" id="KW-0472">Membrane</keyword>
<dbReference type="InterPro" id="IPR001054">
    <property type="entry name" value="A/G_cyclase"/>
</dbReference>
<dbReference type="InterPro" id="IPR050401">
    <property type="entry name" value="Cyclic_nucleotide_synthase"/>
</dbReference>
<comment type="caution">
    <text evidence="11">The sequence shown here is derived from an EMBL/GenBank/DDBJ whole genome shotgun (WGS) entry which is preliminary data.</text>
</comment>
<dbReference type="SUPFAM" id="SSF55073">
    <property type="entry name" value="Nucleotide cyclase"/>
    <property type="match status" value="1"/>
</dbReference>
<evidence type="ECO:0000313" key="12">
    <source>
        <dbReference type="Proteomes" id="UP001171916"/>
    </source>
</evidence>
<keyword evidence="2 9" id="KW-0812">Transmembrane</keyword>
<keyword evidence="12" id="KW-1185">Reference proteome</keyword>
<dbReference type="PANTHER" id="PTHR11920">
    <property type="entry name" value="GUANYLYL CYCLASE"/>
    <property type="match status" value="1"/>
</dbReference>
<feature type="domain" description="Guanylate cyclase" evidence="10">
    <location>
        <begin position="429"/>
        <end position="556"/>
    </location>
</feature>
<dbReference type="SUPFAM" id="SSF48452">
    <property type="entry name" value="TPR-like"/>
    <property type="match status" value="2"/>
</dbReference>
<name>A0ABT7YD97_9BACT</name>
<reference evidence="11" key="1">
    <citation type="submission" date="2023-06" db="EMBL/GenBank/DDBJ databases">
        <title>Robiginitalea aurantiacus sp. nov. and Algoriphagus sediminis sp. nov., isolated from coastal sediment.</title>
        <authorList>
            <person name="Zhou Z.Y."/>
            <person name="An J."/>
            <person name="Jia Y.W."/>
            <person name="Du Z.J."/>
        </authorList>
    </citation>
    <scope>NUCLEOTIDE SEQUENCE</scope>
    <source>
        <strain evidence="11">C2-7</strain>
    </source>
</reference>
<feature type="transmembrane region" description="Helical" evidence="9">
    <location>
        <begin position="358"/>
        <end position="378"/>
    </location>
</feature>
<dbReference type="PROSITE" id="PS50005">
    <property type="entry name" value="TPR"/>
    <property type="match status" value="1"/>
</dbReference>
<dbReference type="InterPro" id="IPR011990">
    <property type="entry name" value="TPR-like_helical_dom_sf"/>
</dbReference>
<keyword evidence="3" id="KW-0547">Nucleotide-binding</keyword>
<evidence type="ECO:0000256" key="7">
    <source>
        <dbReference type="PROSITE-ProRule" id="PRU00339"/>
    </source>
</evidence>
<dbReference type="SMART" id="SM00044">
    <property type="entry name" value="CYCc"/>
    <property type="match status" value="1"/>
</dbReference>